<organism evidence="1 2">
    <name type="scientific">Colletotrichum cuscutae</name>
    <dbReference type="NCBI Taxonomy" id="1209917"/>
    <lineage>
        <taxon>Eukaryota</taxon>
        <taxon>Fungi</taxon>
        <taxon>Dikarya</taxon>
        <taxon>Ascomycota</taxon>
        <taxon>Pezizomycotina</taxon>
        <taxon>Sordariomycetes</taxon>
        <taxon>Hypocreomycetidae</taxon>
        <taxon>Glomerellales</taxon>
        <taxon>Glomerellaceae</taxon>
        <taxon>Colletotrichum</taxon>
        <taxon>Colletotrichum acutatum species complex</taxon>
    </lineage>
</organism>
<gene>
    <name evidence="1" type="ORF">CCUS01_11294</name>
</gene>
<protein>
    <submittedName>
        <fullName evidence="1">Uncharacterized protein</fullName>
    </submittedName>
</protein>
<dbReference type="Proteomes" id="UP001239213">
    <property type="component" value="Unassembled WGS sequence"/>
</dbReference>
<dbReference type="EMBL" id="MPDP01000302">
    <property type="protein sequence ID" value="KAK1450929.1"/>
    <property type="molecule type" value="Genomic_DNA"/>
</dbReference>
<name>A0AAI9U5S2_9PEZI</name>
<accession>A0AAI9U5S2</accession>
<dbReference type="AlphaFoldDB" id="A0AAI9U5S2"/>
<evidence type="ECO:0000313" key="2">
    <source>
        <dbReference type="Proteomes" id="UP001239213"/>
    </source>
</evidence>
<comment type="caution">
    <text evidence="1">The sequence shown here is derived from an EMBL/GenBank/DDBJ whole genome shotgun (WGS) entry which is preliminary data.</text>
</comment>
<sequence>SFLVQLFCTRVRTYTVLRLKQGTWTSQGLDPLGQEEVASNRTAGTGVLGPGVGRRSTCACCRPGPGPLARVHDSYRGAALARDDRPYRTERSVQSSESEERSPLGSFYWRVWASSGRDVMGRTDAMVRYCQSLESGWILGRRGTLREKGQERMS</sequence>
<keyword evidence="2" id="KW-1185">Reference proteome</keyword>
<proteinExistence type="predicted"/>
<evidence type="ECO:0000313" key="1">
    <source>
        <dbReference type="EMBL" id="KAK1450929.1"/>
    </source>
</evidence>
<reference evidence="1" key="1">
    <citation type="submission" date="2016-11" db="EMBL/GenBank/DDBJ databases">
        <title>The genome sequence of Colletotrichum cuscutae.</title>
        <authorList>
            <person name="Baroncelli R."/>
        </authorList>
    </citation>
    <scope>NUCLEOTIDE SEQUENCE</scope>
    <source>
        <strain evidence="1">IMI 304802</strain>
    </source>
</reference>
<feature type="non-terminal residue" evidence="1">
    <location>
        <position position="1"/>
    </location>
</feature>